<keyword evidence="1" id="KW-0732">Signal</keyword>
<sequence>MKHKIMIALSSLLLAFAGADSLAESNVAAPAASVQKSASPPQRGSLFRVRHHDNTAYLFGTIHVGQPSLYPLESEVTQAFNRAGTLAVEIDIFNTTPFQQAIATHGMYANGDTLDRRLSADSLRQLKLALNRFSIPFDNARPMKPWMVAIMLTTVELERNGYQTRYGIEPFLLVRAKEQGKTIVELESADYQMSLFAAMSDAQQERFLVETLAELADGKLVKKTGALFEAWSSANGKALEAFMREELGAPTPSAEFMQRVMIDKRNPEMAQKVEAMLKGGGTTFVGVGLLHLMGEKGVPELLRQRGYQVEKLY</sequence>
<organism evidence="2 3">
    <name type="scientific">Noviherbaspirillum cavernae</name>
    <dbReference type="NCBI Taxonomy" id="2320862"/>
    <lineage>
        <taxon>Bacteria</taxon>
        <taxon>Pseudomonadati</taxon>
        <taxon>Pseudomonadota</taxon>
        <taxon>Betaproteobacteria</taxon>
        <taxon>Burkholderiales</taxon>
        <taxon>Oxalobacteraceae</taxon>
        <taxon>Noviherbaspirillum</taxon>
    </lineage>
</organism>
<dbReference type="RefSeq" id="WP_119736107.1">
    <property type="nucleotide sequence ID" value="NZ_QYUN01000002.1"/>
</dbReference>
<dbReference type="Proteomes" id="UP000285190">
    <property type="component" value="Unassembled WGS sequence"/>
</dbReference>
<feature type="chain" id="PRO_5019206040" evidence="1">
    <location>
        <begin position="20"/>
        <end position="313"/>
    </location>
</feature>
<gene>
    <name evidence="2" type="ORF">D3870_01560</name>
</gene>
<reference evidence="2 3" key="1">
    <citation type="submission" date="2018-09" db="EMBL/GenBank/DDBJ databases">
        <authorList>
            <person name="Zhu H."/>
        </authorList>
    </citation>
    <scope>NUCLEOTIDE SEQUENCE [LARGE SCALE GENOMIC DNA]</scope>
    <source>
        <strain evidence="2 3">K2R10-39</strain>
    </source>
</reference>
<dbReference type="EMBL" id="QYUN01000002">
    <property type="protein sequence ID" value="RJG04884.1"/>
    <property type="molecule type" value="Genomic_DNA"/>
</dbReference>
<protein>
    <submittedName>
        <fullName evidence="2">TraB/GumN family protein</fullName>
    </submittedName>
</protein>
<feature type="signal peptide" evidence="1">
    <location>
        <begin position="1"/>
        <end position="19"/>
    </location>
</feature>
<dbReference type="OrthoDB" id="9025834at2"/>
<name>A0A418WXD1_9BURK</name>
<proteinExistence type="predicted"/>
<dbReference type="CDD" id="cd14789">
    <property type="entry name" value="Tiki"/>
    <property type="match status" value="1"/>
</dbReference>
<dbReference type="Pfam" id="PF01963">
    <property type="entry name" value="TraB_PrgY_gumN"/>
    <property type="match status" value="1"/>
</dbReference>
<accession>A0A418WXD1</accession>
<dbReference type="PANTHER" id="PTHR40590">
    <property type="entry name" value="CYTOPLASMIC PROTEIN-RELATED"/>
    <property type="match status" value="1"/>
</dbReference>
<dbReference type="InterPro" id="IPR002816">
    <property type="entry name" value="TraB/PrgY/GumN_fam"/>
</dbReference>
<keyword evidence="3" id="KW-1185">Reference proteome</keyword>
<dbReference type="AlphaFoldDB" id="A0A418WXD1"/>
<evidence type="ECO:0000313" key="2">
    <source>
        <dbReference type="EMBL" id="RJG04884.1"/>
    </source>
</evidence>
<dbReference type="PANTHER" id="PTHR40590:SF1">
    <property type="entry name" value="CYTOPLASMIC PROTEIN"/>
    <property type="match status" value="1"/>
</dbReference>
<dbReference type="InterPro" id="IPR047111">
    <property type="entry name" value="YbaP-like"/>
</dbReference>
<evidence type="ECO:0000256" key="1">
    <source>
        <dbReference type="SAM" id="SignalP"/>
    </source>
</evidence>
<comment type="caution">
    <text evidence="2">The sequence shown here is derived from an EMBL/GenBank/DDBJ whole genome shotgun (WGS) entry which is preliminary data.</text>
</comment>
<evidence type="ECO:0000313" key="3">
    <source>
        <dbReference type="Proteomes" id="UP000285190"/>
    </source>
</evidence>